<gene>
    <name evidence="3" type="ORF">KB893_009740</name>
    <name evidence="2" type="ORF">KB893_09385</name>
</gene>
<dbReference type="PANTHER" id="PTHR39624:SF2">
    <property type="entry name" value="OSMC-LIKE PROTEIN"/>
    <property type="match status" value="1"/>
</dbReference>
<dbReference type="EMBL" id="JAGQFT020000005">
    <property type="protein sequence ID" value="MBS7457415.1"/>
    <property type="molecule type" value="Genomic_DNA"/>
</dbReference>
<accession>A0A8J7VVR7</accession>
<dbReference type="Pfam" id="PF12146">
    <property type="entry name" value="Hydrolase_4"/>
    <property type="match status" value="1"/>
</dbReference>
<dbReference type="SUPFAM" id="SSF53474">
    <property type="entry name" value="alpha/beta-Hydrolases"/>
    <property type="match status" value="1"/>
</dbReference>
<dbReference type="InterPro" id="IPR036102">
    <property type="entry name" value="OsmC/Ohrsf"/>
</dbReference>
<organism evidence="2">
    <name type="scientific">Coralloluteibacterium stylophorae</name>
    <dbReference type="NCBI Taxonomy" id="1776034"/>
    <lineage>
        <taxon>Bacteria</taxon>
        <taxon>Pseudomonadati</taxon>
        <taxon>Pseudomonadota</taxon>
        <taxon>Gammaproteobacteria</taxon>
        <taxon>Lysobacterales</taxon>
        <taxon>Lysobacteraceae</taxon>
        <taxon>Coralloluteibacterium</taxon>
    </lineage>
</organism>
<dbReference type="Proteomes" id="UP000675747">
    <property type="component" value="Unassembled WGS sequence"/>
</dbReference>
<evidence type="ECO:0000313" key="2">
    <source>
        <dbReference type="EMBL" id="MBR0562724.1"/>
    </source>
</evidence>
<reference evidence="3 4" key="1">
    <citation type="journal article" date="2021" name="Microbiol. Resour. Announc.">
        <title>Draft Genome Sequence of Coralloluteibacterium stylophorae LMG 29479T.</title>
        <authorList>
            <person name="Karlyshev A.V."/>
            <person name="Kudryashova E.B."/>
            <person name="Ariskina E.V."/>
            <person name="Conroy A.P."/>
            <person name="Abidueva E.Y."/>
        </authorList>
    </citation>
    <scope>NUCLEOTIDE SEQUENCE [LARGE SCALE GENOMIC DNA]</scope>
    <source>
        <strain evidence="3 4">LMG 29479</strain>
    </source>
</reference>
<comment type="caution">
    <text evidence="2">The sequence shown here is derived from an EMBL/GenBank/DDBJ whole genome shotgun (WGS) entry which is preliminary data.</text>
</comment>
<name>A0A8J7VVR7_9GAMM</name>
<keyword evidence="4" id="KW-1185">Reference proteome</keyword>
<dbReference type="PANTHER" id="PTHR39624">
    <property type="entry name" value="PROTEIN INVOLVED IN RIMO-MEDIATED BETA-METHYLTHIOLATION OF RIBOSOMAL PROTEIN S12 YCAO"/>
    <property type="match status" value="1"/>
</dbReference>
<keyword evidence="2" id="KW-0378">Hydrolase</keyword>
<dbReference type="RefSeq" id="WP_211926664.1">
    <property type="nucleotide sequence ID" value="NZ_JAGQFT020000005.1"/>
</dbReference>
<dbReference type="Gene3D" id="3.40.50.1820">
    <property type="entry name" value="alpha/beta hydrolase"/>
    <property type="match status" value="1"/>
</dbReference>
<dbReference type="AlphaFoldDB" id="A0A8J7VVR7"/>
<evidence type="ECO:0000259" key="1">
    <source>
        <dbReference type="Pfam" id="PF12146"/>
    </source>
</evidence>
<evidence type="ECO:0000313" key="3">
    <source>
        <dbReference type="EMBL" id="MBS7457415.1"/>
    </source>
</evidence>
<dbReference type="EMBL" id="JAGQFT010000071">
    <property type="protein sequence ID" value="MBR0562724.1"/>
    <property type="molecule type" value="Genomic_DNA"/>
</dbReference>
<sequence length="398" mass="41635">MPTRSFDFTGAAGQRLAARLDTPDLPARAWAVFAHCFTCSKNSLAATRVARALTARGIGVLRFDFTGLGGSEGEFGAGGFSADVADLQAAVAHMREHDMAPALLVGHSLGGAAVLAAAGSLPSVRAVAVIGAPFDVMHVTGQFGAQVPEILERGEARVDLGGRPFTVRRQFIEDLRTHDQGARIAALDRALLVLHSPRDATVGIDNAAAIFQAARHPKSFVSLDTADHLLTVQEDAGYVADVVAAWAGRYLPELAEAAGADAQASERAEVAETGAGRFQLVVDTAGAHFLADEPPGVGGLGSGPNPFGLLSSALAACTAMTLRMYAERKGWPLGRTRVAVAHHRGEGGRSRFERDIVLSGALDAEQRARLVEIAERCPVHRTLTEGADIVTREDAGGS</sequence>
<protein>
    <submittedName>
        <fullName evidence="2">Alpha/beta fold hydrolase</fullName>
    </submittedName>
</protein>
<dbReference type="GO" id="GO:0016787">
    <property type="term" value="F:hydrolase activity"/>
    <property type="evidence" value="ECO:0007669"/>
    <property type="project" value="UniProtKB-KW"/>
</dbReference>
<dbReference type="InterPro" id="IPR022742">
    <property type="entry name" value="Hydrolase_4"/>
</dbReference>
<dbReference type="SUPFAM" id="SSF82784">
    <property type="entry name" value="OsmC-like"/>
    <property type="match status" value="1"/>
</dbReference>
<dbReference type="InterPro" id="IPR029058">
    <property type="entry name" value="AB_hydrolase_fold"/>
</dbReference>
<dbReference type="InterPro" id="IPR003718">
    <property type="entry name" value="OsmC/Ohr_fam"/>
</dbReference>
<feature type="domain" description="Serine aminopeptidase S33" evidence="1">
    <location>
        <begin position="43"/>
        <end position="137"/>
    </location>
</feature>
<proteinExistence type="predicted"/>
<dbReference type="Gene3D" id="3.30.300.20">
    <property type="match status" value="1"/>
</dbReference>
<dbReference type="Pfam" id="PF02566">
    <property type="entry name" value="OsmC"/>
    <property type="match status" value="1"/>
</dbReference>
<dbReference type="InterPro" id="IPR015946">
    <property type="entry name" value="KH_dom-like_a/b"/>
</dbReference>
<evidence type="ECO:0000313" key="4">
    <source>
        <dbReference type="Proteomes" id="UP000675747"/>
    </source>
</evidence>
<reference evidence="2" key="2">
    <citation type="submission" date="2021-04" db="EMBL/GenBank/DDBJ databases">
        <authorList>
            <person name="Karlyshev A.V."/>
        </authorList>
    </citation>
    <scope>NUCLEOTIDE SEQUENCE</scope>
    <source>
        <strain evidence="2">LMG 29479</strain>
    </source>
</reference>